<dbReference type="GO" id="GO:0008270">
    <property type="term" value="F:zinc ion binding"/>
    <property type="evidence" value="ECO:0007669"/>
    <property type="project" value="InterPro"/>
</dbReference>
<keyword evidence="2" id="KW-0479">Metal-binding</keyword>
<comment type="caution">
    <text evidence="9">The sequence shown here is derived from an EMBL/GenBank/DDBJ whole genome shotgun (WGS) entry which is preliminary data.</text>
</comment>
<keyword evidence="10" id="KW-1185">Reference proteome</keyword>
<dbReference type="CDD" id="cd12148">
    <property type="entry name" value="fungal_TF_MHR"/>
    <property type="match status" value="1"/>
</dbReference>
<dbReference type="Pfam" id="PF04082">
    <property type="entry name" value="Fungal_trans"/>
    <property type="match status" value="1"/>
</dbReference>
<evidence type="ECO:0000313" key="10">
    <source>
        <dbReference type="Proteomes" id="UP001152049"/>
    </source>
</evidence>
<evidence type="ECO:0000256" key="6">
    <source>
        <dbReference type="ARBA" id="ARBA00023163"/>
    </source>
</evidence>
<dbReference type="InterPro" id="IPR007219">
    <property type="entry name" value="XnlR_reg_dom"/>
</dbReference>
<evidence type="ECO:0000313" key="9">
    <source>
        <dbReference type="EMBL" id="KAJ4263355.1"/>
    </source>
</evidence>
<keyword evidence="6" id="KW-0804">Transcription</keyword>
<dbReference type="GO" id="GO:0006351">
    <property type="term" value="P:DNA-templated transcription"/>
    <property type="evidence" value="ECO:0007669"/>
    <property type="project" value="InterPro"/>
</dbReference>
<dbReference type="GO" id="GO:0000981">
    <property type="term" value="F:DNA-binding transcription factor activity, RNA polymerase II-specific"/>
    <property type="evidence" value="ECO:0007669"/>
    <property type="project" value="TreeGrafter"/>
</dbReference>
<dbReference type="PANTHER" id="PTHR47782">
    <property type="entry name" value="ZN(II)2CYS6 TRANSCRIPTION FACTOR (EUROFUNG)-RELATED"/>
    <property type="match status" value="1"/>
</dbReference>
<keyword evidence="5" id="KW-0238">DNA-binding</keyword>
<evidence type="ECO:0000256" key="1">
    <source>
        <dbReference type="ARBA" id="ARBA00004123"/>
    </source>
</evidence>
<dbReference type="EMBL" id="JAOQAZ010000010">
    <property type="protein sequence ID" value="KAJ4263355.1"/>
    <property type="molecule type" value="Genomic_DNA"/>
</dbReference>
<accession>A0A9W8S2Y7</accession>
<reference evidence="9" key="1">
    <citation type="submission" date="2022-09" db="EMBL/GenBank/DDBJ databases">
        <title>Fusarium specimens isolated from Avocado Roots.</title>
        <authorList>
            <person name="Stajich J."/>
            <person name="Roper C."/>
            <person name="Heimlech-Rivalta G."/>
        </authorList>
    </citation>
    <scope>NUCLEOTIDE SEQUENCE</scope>
    <source>
        <strain evidence="9">CF00136</strain>
    </source>
</reference>
<dbReference type="GO" id="GO:0043565">
    <property type="term" value="F:sequence-specific DNA binding"/>
    <property type="evidence" value="ECO:0007669"/>
    <property type="project" value="TreeGrafter"/>
</dbReference>
<sequence length="332" mass="37478">MSAAIEAGLHRHNTDWGFTSEELEIRNRTWWCAYSLERQVATLTGRVLSIRDHAIHALLPSPSTFDNLSPVESSMTTIFHKHNVEVIRHMITLRKISGRILESIYIARGPNGTAMDTTFQQICATSDQIRRDLELWEQQLESMALKPSREYSEMKTEYCLLQLLLHRPSPTFMVPSRQMASYCSKAASTAINQWSNILAEHGISARVNRHYNDTSICLDLINRGISHMKAPYLEKYRDLFQAVRNKVYAKTMFTGISPNEATTLNSTLSSGDIDAMSHNLIFDPDDDMIYSMGDGVEAYVNQVNELLDGGGFNVDEALDAWYGALMGEIQSS</sequence>
<keyword evidence="4" id="KW-0805">Transcription regulation</keyword>
<dbReference type="InterPro" id="IPR052202">
    <property type="entry name" value="Yeast_MetPath_Reg"/>
</dbReference>
<keyword evidence="7" id="KW-0539">Nucleus</keyword>
<evidence type="ECO:0000256" key="2">
    <source>
        <dbReference type="ARBA" id="ARBA00022723"/>
    </source>
</evidence>
<evidence type="ECO:0000256" key="4">
    <source>
        <dbReference type="ARBA" id="ARBA00023015"/>
    </source>
</evidence>
<evidence type="ECO:0000256" key="3">
    <source>
        <dbReference type="ARBA" id="ARBA00022833"/>
    </source>
</evidence>
<evidence type="ECO:0000256" key="5">
    <source>
        <dbReference type="ARBA" id="ARBA00023125"/>
    </source>
</evidence>
<dbReference type="GO" id="GO:0005634">
    <property type="term" value="C:nucleus"/>
    <property type="evidence" value="ECO:0007669"/>
    <property type="project" value="UniProtKB-SubCell"/>
</dbReference>
<dbReference type="AlphaFoldDB" id="A0A9W8S2Y7"/>
<dbReference type="GO" id="GO:0045944">
    <property type="term" value="P:positive regulation of transcription by RNA polymerase II"/>
    <property type="evidence" value="ECO:0007669"/>
    <property type="project" value="TreeGrafter"/>
</dbReference>
<organism evidence="9 10">
    <name type="scientific">Fusarium torreyae</name>
    <dbReference type="NCBI Taxonomy" id="1237075"/>
    <lineage>
        <taxon>Eukaryota</taxon>
        <taxon>Fungi</taxon>
        <taxon>Dikarya</taxon>
        <taxon>Ascomycota</taxon>
        <taxon>Pezizomycotina</taxon>
        <taxon>Sordariomycetes</taxon>
        <taxon>Hypocreomycetidae</taxon>
        <taxon>Hypocreales</taxon>
        <taxon>Nectriaceae</taxon>
        <taxon>Fusarium</taxon>
    </lineage>
</organism>
<protein>
    <recommendedName>
        <fullName evidence="8">Xylanolytic transcriptional activator regulatory domain-containing protein</fullName>
    </recommendedName>
</protein>
<evidence type="ECO:0000256" key="7">
    <source>
        <dbReference type="ARBA" id="ARBA00023242"/>
    </source>
</evidence>
<dbReference type="PANTHER" id="PTHR47782:SF12">
    <property type="entry name" value="ZN(II)2CYS6 TRANSCRIPTION FACTOR (EUROFUNG)"/>
    <property type="match status" value="1"/>
</dbReference>
<keyword evidence="3" id="KW-0862">Zinc</keyword>
<proteinExistence type="predicted"/>
<dbReference type="OrthoDB" id="25921at2759"/>
<evidence type="ECO:0000259" key="8">
    <source>
        <dbReference type="Pfam" id="PF04082"/>
    </source>
</evidence>
<name>A0A9W8S2Y7_9HYPO</name>
<feature type="domain" description="Xylanolytic transcriptional activator regulatory" evidence="8">
    <location>
        <begin position="3"/>
        <end position="108"/>
    </location>
</feature>
<dbReference type="Proteomes" id="UP001152049">
    <property type="component" value="Unassembled WGS sequence"/>
</dbReference>
<comment type="subcellular location">
    <subcellularLocation>
        <location evidence="1">Nucleus</location>
    </subcellularLocation>
</comment>
<gene>
    <name evidence="9" type="ORF">NW762_006174</name>
</gene>